<dbReference type="AlphaFoldDB" id="A0A9Q9UL49"/>
<dbReference type="Proteomes" id="UP000318567">
    <property type="component" value="Unassembled WGS sequence"/>
</dbReference>
<evidence type="ECO:0000313" key="2">
    <source>
        <dbReference type="Proteomes" id="UP000318567"/>
    </source>
</evidence>
<reference evidence="1 2" key="1">
    <citation type="submission" date="2019-07" db="EMBL/GenBank/DDBJ databases">
        <authorList>
            <person name="Brisse S."/>
            <person name="Rodrigues C."/>
            <person name="Thorpe H."/>
        </authorList>
    </citation>
    <scope>NUCLEOTIDE SEQUENCE [LARGE SCALE GENOMIC DNA]</scope>
    <source>
        <strain evidence="1">SB6410</strain>
    </source>
</reference>
<protein>
    <submittedName>
        <fullName evidence="1">Uncharacterized protein</fullName>
    </submittedName>
</protein>
<organism evidence="1 2">
    <name type="scientific">Klebsiella pasteurii</name>
    <dbReference type="NCBI Taxonomy" id="2587529"/>
    <lineage>
        <taxon>Bacteria</taxon>
        <taxon>Pseudomonadati</taxon>
        <taxon>Pseudomonadota</taxon>
        <taxon>Gammaproteobacteria</taxon>
        <taxon>Enterobacterales</taxon>
        <taxon>Enterobacteriaceae</taxon>
        <taxon>Klebsiella/Raoultella group</taxon>
        <taxon>Klebsiella</taxon>
    </lineage>
</organism>
<gene>
    <name evidence="1" type="ORF">SB6410_02138</name>
</gene>
<evidence type="ECO:0000313" key="1">
    <source>
        <dbReference type="EMBL" id="VUS55997.1"/>
    </source>
</evidence>
<proteinExistence type="predicted"/>
<dbReference type="EMBL" id="CABGGO010000023">
    <property type="protein sequence ID" value="VUS55997.1"/>
    <property type="molecule type" value="Genomic_DNA"/>
</dbReference>
<comment type="caution">
    <text evidence="1">The sequence shown here is derived from an EMBL/GenBank/DDBJ whole genome shotgun (WGS) entry which is preliminary data.</text>
</comment>
<accession>A0A9Q9UL49</accession>
<sequence length="156" mass="17743">MLLSESTACYHRLIYYDRSNGSLDVDSSPLSGGNFSPEGLYNKNSHLRKYSAKDHAGKYQNALLSANAICKYVTEFSFVACWRRSFFPLFPRRSSLILLLSKNCDKYLTLCVIPRQIASFLYENLTIAYYLAHSSASSGKLLISFRLSDGKHQRMM</sequence>
<name>A0A9Q9UL49_9ENTR</name>